<dbReference type="SUPFAM" id="SSF46565">
    <property type="entry name" value="Chaperone J-domain"/>
    <property type="match status" value="1"/>
</dbReference>
<dbReference type="OrthoDB" id="581986at2"/>
<dbReference type="InterPro" id="IPR001623">
    <property type="entry name" value="DnaJ_domain"/>
</dbReference>
<dbReference type="Pfam" id="PF12339">
    <property type="entry name" value="DNAJ_related"/>
    <property type="match status" value="1"/>
</dbReference>
<comment type="caution">
    <text evidence="4">The sequence shown here is derived from an EMBL/GenBank/DDBJ whole genome shotgun (WGS) entry which is preliminary data.</text>
</comment>
<dbReference type="eggNOG" id="COG2214">
    <property type="taxonomic scope" value="Bacteria"/>
</dbReference>
<dbReference type="PATRIC" id="fig|151081.8.peg.2066"/>
<feature type="domain" description="J" evidence="2">
    <location>
        <begin position="146"/>
        <end position="188"/>
    </location>
</feature>
<dbReference type="InterPro" id="IPR021059">
    <property type="entry name" value="DnaJ-related_N"/>
</dbReference>
<dbReference type="CDD" id="cd06257">
    <property type="entry name" value="DnaJ"/>
    <property type="match status" value="1"/>
</dbReference>
<dbReference type="GeneID" id="58227972"/>
<dbReference type="EMBL" id="JXXZ01000005">
    <property type="protein sequence ID" value="KJZ00995.1"/>
    <property type="molecule type" value="Genomic_DNA"/>
</dbReference>
<evidence type="ECO:0000313" key="5">
    <source>
        <dbReference type="Proteomes" id="UP000033664"/>
    </source>
</evidence>
<keyword evidence="1" id="KW-0143">Chaperone</keyword>
<dbReference type="Proteomes" id="UP000033664">
    <property type="component" value="Unassembled WGS sequence"/>
</dbReference>
<sequence length="199" mass="23273">MDDSHYNPLIEPILALLTDGQSWKVHTLASQLKAHGHLGRLDEDSMADLAKRNFIIMNALFQLQDELLKSDCYLSISSLHIQLVYGHPKQRPSSNDSLREYYLNWQNYALSREQVIDLLDQFWQALPINTLDDTTLALINKRWKLSQPIQMQALKKRWRALALAHHPDKNTHCNADFQQIHNEYQQLLQYVRVKNNNCN</sequence>
<dbReference type="AlphaFoldDB" id="A0A0F4Q0X8"/>
<feature type="domain" description="DnaJ-related protein N-terminal" evidence="3">
    <location>
        <begin position="7"/>
        <end position="125"/>
    </location>
</feature>
<gene>
    <name evidence="4" type="ORF">TW72_05640</name>
</gene>
<dbReference type="RefSeq" id="WP_045979500.1">
    <property type="nucleotide sequence ID" value="NZ_JXXY01000008.1"/>
</dbReference>
<reference evidence="4 5" key="1">
    <citation type="journal article" date="2015" name="BMC Genomics">
        <title>Genome mining reveals unlocked bioactive potential of marine Gram-negative bacteria.</title>
        <authorList>
            <person name="Machado H."/>
            <person name="Sonnenschein E.C."/>
            <person name="Melchiorsen J."/>
            <person name="Gram L."/>
        </authorList>
    </citation>
    <scope>NUCLEOTIDE SEQUENCE [LARGE SCALE GENOMIC DNA]</scope>
    <source>
        <strain evidence="4 5">S3137</strain>
    </source>
</reference>
<dbReference type="InterPro" id="IPR036869">
    <property type="entry name" value="J_dom_sf"/>
</dbReference>
<accession>A0A0F4Q0X8</accession>
<evidence type="ECO:0000256" key="1">
    <source>
        <dbReference type="ARBA" id="ARBA00023186"/>
    </source>
</evidence>
<organism evidence="4 5">
    <name type="scientific">Pseudoalteromonas ruthenica</name>
    <dbReference type="NCBI Taxonomy" id="151081"/>
    <lineage>
        <taxon>Bacteria</taxon>
        <taxon>Pseudomonadati</taxon>
        <taxon>Pseudomonadota</taxon>
        <taxon>Gammaproteobacteria</taxon>
        <taxon>Alteromonadales</taxon>
        <taxon>Pseudoalteromonadaceae</taxon>
        <taxon>Pseudoalteromonas</taxon>
    </lineage>
</organism>
<evidence type="ECO:0000313" key="4">
    <source>
        <dbReference type="EMBL" id="KJZ00995.1"/>
    </source>
</evidence>
<protein>
    <submittedName>
        <fullName evidence="4">Uncharacterized protein</fullName>
    </submittedName>
</protein>
<evidence type="ECO:0000259" key="3">
    <source>
        <dbReference type="Pfam" id="PF12339"/>
    </source>
</evidence>
<name>A0A0F4Q0X8_9GAMM</name>
<dbReference type="Pfam" id="PF00226">
    <property type="entry name" value="DnaJ"/>
    <property type="match status" value="1"/>
</dbReference>
<evidence type="ECO:0000259" key="2">
    <source>
        <dbReference type="Pfam" id="PF00226"/>
    </source>
</evidence>
<dbReference type="Gene3D" id="1.10.287.110">
    <property type="entry name" value="DnaJ domain"/>
    <property type="match status" value="1"/>
</dbReference>
<keyword evidence="5" id="KW-1185">Reference proteome</keyword>
<proteinExistence type="predicted"/>